<evidence type="ECO:0000256" key="6">
    <source>
        <dbReference type="ARBA" id="ARBA00022801"/>
    </source>
</evidence>
<feature type="region of interest" description="Disordered" evidence="18">
    <location>
        <begin position="1061"/>
        <end position="1119"/>
    </location>
</feature>
<evidence type="ECO:0000256" key="1">
    <source>
        <dbReference type="ARBA" id="ARBA00004123"/>
    </source>
</evidence>
<evidence type="ECO:0000256" key="9">
    <source>
        <dbReference type="ARBA" id="ARBA00023015"/>
    </source>
</evidence>
<feature type="compositionally biased region" description="Basic and acidic residues" evidence="18">
    <location>
        <begin position="1318"/>
        <end position="1338"/>
    </location>
</feature>
<dbReference type="InterPro" id="IPR003959">
    <property type="entry name" value="ATPase_AAA_core"/>
</dbReference>
<keyword evidence="10" id="KW-0175">Coiled coil</keyword>
<dbReference type="InterPro" id="IPR018359">
    <property type="entry name" value="Bromodomain_CS"/>
</dbReference>
<dbReference type="OMA" id="DKQCTTN"/>
<dbReference type="FunCoup" id="A0A665VGX2">
    <property type="interactions" value="1666"/>
</dbReference>
<keyword evidence="9" id="KW-0805">Transcription regulation</keyword>
<sequence>MVNTRKSSRPGSGPFISSRTRSSSRNERNSEEHKEPSSDVSSPSSPRLAPPSKRTRRQTASEPSSSDTSPSPQTKGQRVSWDIPTYRTRLSSRIMQNGHAHMSHRNEESGGGDHSHMNGHVELKRSCRVKKSQFEHLNQSLLFDQLVNSTAEAVLQEMDNISSIRQNREVERLRMWTGDTEEENIDMYSRVKRRKSMRRSTFSIPTHHKVMSKTEQEEEEEEGTGESHGEEEEEDAEDDEDDEGDEAEEAEEENDRPYNLRQRKTVQRYEAPPIEPVNRKQSNPSLFDTHRSPARRSRIRVKKHAIHSSDTTSSSDEERFERRKSKSMTRARNRCLPMNLTADDLASGVLRDRVKVGASLADVDPMNLDSSVKFDSVGGLSNHIQSLKEMVVFPLLYPEIFEKFKIQPPRGCLFYGPPGTGKTLVARALANECSQGDKKVSFFMRKGADCLSKWVGESERQLRLLFDQAYLMRPSIIFFDEIDGLAPVRSSRQDQIHSSIVSTLLALMDGLDSRGEIVVIGATNRLDSIDPALRRPGRFDREFLFNLPDKKARKHILEIHTRDWNPKLAEPFVDELAEKCVGYCGADIKALCTEAALVALRRRYPQIYGSSVKLKLDVTSIVLGPGDFSKAMRTIVPASQRALAPPGRALSPTLRPLLASSFSLVLKALLRVFPHAQCTDRDNTHGGDNQLVEEDLYSDDDNEEGSASIYEVEPAASPKSQLSSASVLRPFLHFSSSALQQPTAYRPRLLLAGASGSGQSSHLAPALLHHLDKLPVHRLDLPTLYSVSVKTPEESCAQVFREACRSMPSVVFMPHISEWWETVGDTVKSTFLTLLQDVPSFSPVLILATAETHYSQLSEEVKCIFQKTYGEVVTLCPPGEEDRRSFFSDLLLVQTTRAPPRLRNTERCEEVLPMAEAPGPRVLSAEEQRRLAEQEENTLRELRLFLRDVTKRLATDKRFNIFSKPVDIEEVSDYLEVIRQPMDLSTVMTKIDTHKYLTVKDFLADIDLICSNALEYNPDKDPGDKVIRHRACSLKDTAHAIFAAELDPEFDRMCEEIKEARKKRDLQTPAQLTAAPGTLATRKQHTAGEEQARSSAQGEATDKQCTTNHIKRKIRRRPSWGRGIIRKKKIYKKGTEEEEDEPEAEVEAAGPSDSCLTQDEESSCDTTGPQPNGHHSHAPSTEEESSNEPPVGAPAESPDLSEAREQLTPKDEEESVAKQGKFGNTDKHNDLHCLGVSSYPMEDGNSQAQQSDSQPLIETSESSDAEPQTMYTEGLLVSQVDCVNGNESMDSLDSQSPKASGEADERTPQSVAGGFNKPEQEEHKDNHESHPTQEHPLQDGRAGTESPEEDPDKEGSSKLKKCKRSPSEQLKGSTGRLEEEVQPVPPPPPVVVDHQQLVALLDMVVKKSEGYSVEQLERLYSLLSQSIYQYRREYDKTQLLEEIEERIQHFDTFL</sequence>
<dbReference type="InParanoid" id="A0A665VGX2"/>
<dbReference type="Pfam" id="PF00439">
    <property type="entry name" value="Bromodomain"/>
    <property type="match status" value="1"/>
</dbReference>
<dbReference type="InterPro" id="IPR001487">
    <property type="entry name" value="Bromodomain"/>
</dbReference>
<dbReference type="Pfam" id="PF00004">
    <property type="entry name" value="AAA"/>
    <property type="match status" value="2"/>
</dbReference>
<dbReference type="Gene3D" id="1.20.920.10">
    <property type="entry name" value="Bromodomain-like"/>
    <property type="match status" value="1"/>
</dbReference>
<dbReference type="CTD" id="54454"/>
<dbReference type="PROSITE" id="PS00633">
    <property type="entry name" value="BROMODOMAIN_1"/>
    <property type="match status" value="1"/>
</dbReference>
<keyword evidence="5" id="KW-0547">Nucleotide-binding</keyword>
<keyword evidence="14" id="KW-0539">Nucleus</keyword>
<feature type="compositionally biased region" description="Low complexity" evidence="18">
    <location>
        <begin position="61"/>
        <end position="72"/>
    </location>
</feature>
<reference evidence="20" key="3">
    <citation type="submission" date="2025-09" db="UniProtKB">
        <authorList>
            <consortium name="Ensembl"/>
        </authorList>
    </citation>
    <scope>IDENTIFICATION</scope>
</reference>
<name>A0A665VGX2_ECHNA</name>
<keyword evidence="12" id="KW-0010">Activator</keyword>
<gene>
    <name evidence="20" type="primary">atad2b</name>
</gene>
<dbReference type="OrthoDB" id="5421at2759"/>
<evidence type="ECO:0000256" key="17">
    <source>
        <dbReference type="PROSITE-ProRule" id="PRU00035"/>
    </source>
</evidence>
<dbReference type="InterPro" id="IPR041569">
    <property type="entry name" value="AAA_lid_3"/>
</dbReference>
<dbReference type="Gene3D" id="1.10.8.60">
    <property type="match status" value="1"/>
</dbReference>
<dbReference type="GO" id="GO:0042393">
    <property type="term" value="F:histone binding"/>
    <property type="evidence" value="ECO:0007669"/>
    <property type="project" value="TreeGrafter"/>
</dbReference>
<keyword evidence="7" id="KW-0067">ATP-binding</keyword>
<dbReference type="SMART" id="SM00297">
    <property type="entry name" value="BROMO"/>
    <property type="match status" value="1"/>
</dbReference>
<organism evidence="20 21">
    <name type="scientific">Echeneis naucrates</name>
    <name type="common">Live sharksucker</name>
    <dbReference type="NCBI Taxonomy" id="173247"/>
    <lineage>
        <taxon>Eukaryota</taxon>
        <taxon>Metazoa</taxon>
        <taxon>Chordata</taxon>
        <taxon>Craniata</taxon>
        <taxon>Vertebrata</taxon>
        <taxon>Euteleostomi</taxon>
        <taxon>Actinopterygii</taxon>
        <taxon>Neopterygii</taxon>
        <taxon>Teleostei</taxon>
        <taxon>Neoteleostei</taxon>
        <taxon>Acanthomorphata</taxon>
        <taxon>Carangaria</taxon>
        <taxon>Carangiformes</taxon>
        <taxon>Echeneidae</taxon>
        <taxon>Echeneis</taxon>
    </lineage>
</organism>
<dbReference type="Pfam" id="PF17862">
    <property type="entry name" value="AAA_lid_3"/>
    <property type="match status" value="1"/>
</dbReference>
<feature type="compositionally biased region" description="Polar residues" evidence="18">
    <location>
        <begin position="1093"/>
        <end position="1108"/>
    </location>
</feature>
<dbReference type="RefSeq" id="XP_029352069.1">
    <property type="nucleotide sequence ID" value="XM_029496209.1"/>
</dbReference>
<dbReference type="GO" id="GO:0045815">
    <property type="term" value="P:transcription initiation-coupled chromatin remodeling"/>
    <property type="evidence" value="ECO:0007669"/>
    <property type="project" value="TreeGrafter"/>
</dbReference>
<dbReference type="Gene3D" id="3.40.50.300">
    <property type="entry name" value="P-loop containing nucleotide triphosphate hydrolases"/>
    <property type="match status" value="2"/>
</dbReference>
<dbReference type="InterPro" id="IPR045199">
    <property type="entry name" value="ATAD2-like"/>
</dbReference>
<feature type="compositionally biased region" description="Basic residues" evidence="18">
    <location>
        <begin position="292"/>
        <end position="306"/>
    </location>
</feature>
<evidence type="ECO:0000313" key="20">
    <source>
        <dbReference type="Ensembl" id="ENSENLP00000030941.1"/>
    </source>
</evidence>
<feature type="compositionally biased region" description="Basic residues" evidence="18">
    <location>
        <begin position="322"/>
        <end position="333"/>
    </location>
</feature>
<feature type="compositionally biased region" description="Low complexity" evidence="18">
    <location>
        <begin position="38"/>
        <end position="52"/>
    </location>
</feature>
<dbReference type="FunFam" id="3.40.50.300:FF:000699">
    <property type="entry name" value="ATPase family AAA domain-containing protein 2B"/>
    <property type="match status" value="1"/>
</dbReference>
<dbReference type="PRINTS" id="PR00503">
    <property type="entry name" value="BROMODOMAIN"/>
</dbReference>
<dbReference type="GO" id="GO:0005524">
    <property type="term" value="F:ATP binding"/>
    <property type="evidence" value="ECO:0007669"/>
    <property type="project" value="UniProtKB-KW"/>
</dbReference>
<keyword evidence="8" id="KW-0832">Ubl conjugation</keyword>
<dbReference type="InterPro" id="IPR036427">
    <property type="entry name" value="Bromodomain-like_sf"/>
</dbReference>
<feature type="region of interest" description="Disordered" evidence="18">
    <location>
        <begin position="193"/>
        <end position="333"/>
    </location>
</feature>
<keyword evidence="11 17" id="KW-0103">Bromodomain</keyword>
<evidence type="ECO:0000256" key="8">
    <source>
        <dbReference type="ARBA" id="ARBA00022843"/>
    </source>
</evidence>
<comment type="subcellular location">
    <subcellularLocation>
        <location evidence="1">Nucleus</location>
    </subcellularLocation>
</comment>
<dbReference type="InterPro" id="IPR003960">
    <property type="entry name" value="ATPase_AAA_CS"/>
</dbReference>
<dbReference type="SMART" id="SM00382">
    <property type="entry name" value="AAA"/>
    <property type="match status" value="1"/>
</dbReference>
<evidence type="ECO:0000256" key="14">
    <source>
        <dbReference type="ARBA" id="ARBA00023242"/>
    </source>
</evidence>
<keyword evidence="3" id="KW-1017">Isopeptide bond</keyword>
<dbReference type="FunFam" id="1.10.8.60:FF:000016">
    <property type="entry name" value="ATPase family AAA domain-containing protein 2B"/>
    <property type="match status" value="1"/>
</dbReference>
<feature type="region of interest" description="Disordered" evidence="18">
    <location>
        <begin position="1"/>
        <end position="85"/>
    </location>
</feature>
<dbReference type="PROSITE" id="PS00674">
    <property type="entry name" value="AAA"/>
    <property type="match status" value="1"/>
</dbReference>
<feature type="compositionally biased region" description="Acidic residues" evidence="18">
    <location>
        <begin position="1136"/>
        <end position="1146"/>
    </location>
</feature>
<reference evidence="20" key="2">
    <citation type="submission" date="2025-08" db="UniProtKB">
        <authorList>
            <consortium name="Ensembl"/>
        </authorList>
    </citation>
    <scope>IDENTIFICATION</scope>
</reference>
<dbReference type="CDD" id="cd05528">
    <property type="entry name" value="Bromo_AAA"/>
    <property type="match status" value="1"/>
</dbReference>
<feature type="region of interest" description="Disordered" evidence="18">
    <location>
        <begin position="1131"/>
        <end position="1389"/>
    </location>
</feature>
<dbReference type="GO" id="GO:0003682">
    <property type="term" value="F:chromatin binding"/>
    <property type="evidence" value="ECO:0007669"/>
    <property type="project" value="TreeGrafter"/>
</dbReference>
<dbReference type="SUPFAM" id="SSF52540">
    <property type="entry name" value="P-loop containing nucleoside triphosphate hydrolases"/>
    <property type="match status" value="2"/>
</dbReference>
<evidence type="ECO:0000259" key="19">
    <source>
        <dbReference type="PROSITE" id="PS50014"/>
    </source>
</evidence>
<comment type="catalytic activity">
    <reaction evidence="15">
        <text>ATP + H2O = ADP + phosphate + H(+)</text>
        <dbReference type="Rhea" id="RHEA:13065"/>
        <dbReference type="ChEBI" id="CHEBI:15377"/>
        <dbReference type="ChEBI" id="CHEBI:15378"/>
        <dbReference type="ChEBI" id="CHEBI:30616"/>
        <dbReference type="ChEBI" id="CHEBI:43474"/>
        <dbReference type="ChEBI" id="CHEBI:456216"/>
    </reaction>
</comment>
<dbReference type="Proteomes" id="UP000472264">
    <property type="component" value="Chromosome 24"/>
</dbReference>
<feature type="domain" description="Bromo" evidence="19">
    <location>
        <begin position="954"/>
        <end position="1017"/>
    </location>
</feature>
<evidence type="ECO:0000256" key="11">
    <source>
        <dbReference type="ARBA" id="ARBA00023117"/>
    </source>
</evidence>
<dbReference type="PANTHER" id="PTHR23069:SF5">
    <property type="entry name" value="ATPASE FAMILY AAA DOMAIN-CONTAINING PROTEIN 2B"/>
    <property type="match status" value="1"/>
</dbReference>
<dbReference type="FunFam" id="1.20.920.10:FF:000021">
    <property type="entry name" value="ATPase family AAA domain-containing protein 2"/>
    <property type="match status" value="1"/>
</dbReference>
<dbReference type="GO" id="GO:0006334">
    <property type="term" value="P:nucleosome assembly"/>
    <property type="evidence" value="ECO:0007669"/>
    <property type="project" value="TreeGrafter"/>
</dbReference>
<evidence type="ECO:0000256" key="7">
    <source>
        <dbReference type="ARBA" id="ARBA00022840"/>
    </source>
</evidence>
<evidence type="ECO:0000256" key="13">
    <source>
        <dbReference type="ARBA" id="ARBA00023163"/>
    </source>
</evidence>
<feature type="compositionally biased region" description="Polar residues" evidence="18">
    <location>
        <begin position="1285"/>
        <end position="1298"/>
    </location>
</feature>
<comment type="similarity">
    <text evidence="2">Belongs to the AAA ATPase family.</text>
</comment>
<feature type="compositionally biased region" description="Acidic residues" evidence="18">
    <location>
        <begin position="216"/>
        <end position="254"/>
    </location>
</feature>
<feature type="compositionally biased region" description="Basic and acidic residues" evidence="18">
    <location>
        <begin position="24"/>
        <end position="37"/>
    </location>
</feature>
<dbReference type="GO" id="GO:0005654">
    <property type="term" value="C:nucleoplasm"/>
    <property type="evidence" value="ECO:0007669"/>
    <property type="project" value="UniProtKB-ARBA"/>
</dbReference>
<feature type="compositionally biased region" description="Basic and acidic residues" evidence="18">
    <location>
        <begin position="1201"/>
        <end position="1210"/>
    </location>
</feature>
<accession>A0A665VGX2</accession>
<dbReference type="FunFam" id="3.40.50.300:FF:000061">
    <property type="entry name" value="ATPase family, AAA domain-containing 2"/>
    <property type="match status" value="1"/>
</dbReference>
<evidence type="ECO:0000256" key="12">
    <source>
        <dbReference type="ARBA" id="ARBA00023159"/>
    </source>
</evidence>
<proteinExistence type="inferred from homology"/>
<feature type="compositionally biased region" description="Basic residues" evidence="18">
    <location>
        <begin position="1109"/>
        <end position="1119"/>
    </location>
</feature>
<keyword evidence="21" id="KW-1185">Reference proteome</keyword>
<dbReference type="GO" id="GO:0006337">
    <property type="term" value="P:nucleosome disassembly"/>
    <property type="evidence" value="ECO:0007669"/>
    <property type="project" value="TreeGrafter"/>
</dbReference>
<dbReference type="CDD" id="cd19517">
    <property type="entry name" value="RecA-like_Yta7-like"/>
    <property type="match status" value="1"/>
</dbReference>
<keyword evidence="4" id="KW-0597">Phosphoprotein</keyword>
<evidence type="ECO:0000256" key="4">
    <source>
        <dbReference type="ARBA" id="ARBA00022553"/>
    </source>
</evidence>
<feature type="compositionally biased region" description="Polar residues" evidence="18">
    <location>
        <begin position="1244"/>
        <end position="1271"/>
    </location>
</feature>
<dbReference type="InterPro" id="IPR003593">
    <property type="entry name" value="AAA+_ATPase"/>
</dbReference>
<dbReference type="GO" id="GO:0016887">
    <property type="term" value="F:ATP hydrolysis activity"/>
    <property type="evidence" value="ECO:0007669"/>
    <property type="project" value="InterPro"/>
</dbReference>
<dbReference type="InterPro" id="IPR027417">
    <property type="entry name" value="P-loop_NTPase"/>
</dbReference>
<protein>
    <recommendedName>
        <fullName evidence="16">ATPase family AAA domain-containing protein 2</fullName>
    </recommendedName>
</protein>
<evidence type="ECO:0000256" key="18">
    <source>
        <dbReference type="SAM" id="MobiDB-lite"/>
    </source>
</evidence>
<keyword evidence="6" id="KW-0378">Hydrolase</keyword>
<reference evidence="20" key="1">
    <citation type="submission" date="2021-04" db="EMBL/GenBank/DDBJ databases">
        <authorList>
            <consortium name="Wellcome Sanger Institute Data Sharing"/>
        </authorList>
    </citation>
    <scope>NUCLEOTIDE SEQUENCE [LARGE SCALE GENOMIC DNA]</scope>
</reference>
<dbReference type="PANTHER" id="PTHR23069">
    <property type="entry name" value="AAA DOMAIN-CONTAINING"/>
    <property type="match status" value="1"/>
</dbReference>
<evidence type="ECO:0000256" key="2">
    <source>
        <dbReference type="ARBA" id="ARBA00006914"/>
    </source>
</evidence>
<dbReference type="PROSITE" id="PS50014">
    <property type="entry name" value="BROMODOMAIN_2"/>
    <property type="match status" value="1"/>
</dbReference>
<keyword evidence="13" id="KW-0804">Transcription</keyword>
<evidence type="ECO:0000256" key="10">
    <source>
        <dbReference type="ARBA" id="ARBA00023054"/>
    </source>
</evidence>
<dbReference type="Ensembl" id="ENSENLT00000031844.1">
    <property type="protein sequence ID" value="ENSENLP00000030941.1"/>
    <property type="gene ID" value="ENSENLG00000012449.1"/>
</dbReference>
<evidence type="ECO:0000256" key="15">
    <source>
        <dbReference type="ARBA" id="ARBA00049360"/>
    </source>
</evidence>
<evidence type="ECO:0000256" key="16">
    <source>
        <dbReference type="ARBA" id="ARBA00071858"/>
    </source>
</evidence>
<dbReference type="SUPFAM" id="SSF47370">
    <property type="entry name" value="Bromodomain"/>
    <property type="match status" value="1"/>
</dbReference>
<evidence type="ECO:0000256" key="3">
    <source>
        <dbReference type="ARBA" id="ARBA00022499"/>
    </source>
</evidence>
<dbReference type="GeneID" id="115037572"/>
<evidence type="ECO:0000256" key="5">
    <source>
        <dbReference type="ARBA" id="ARBA00022741"/>
    </source>
</evidence>
<evidence type="ECO:0000313" key="21">
    <source>
        <dbReference type="Proteomes" id="UP000472264"/>
    </source>
</evidence>